<sequence>MGCVAAQKGVCEVAISVSEARRWGICLSALIGHGAAEVAVQLRPFRLSWTTAQQPMRQ</sequence>
<organism evidence="1">
    <name type="scientific">Gaeumannomyces tritici (strain R3-111a-1)</name>
    <name type="common">Wheat and barley take-all root rot fungus</name>
    <name type="synonym">Gaeumannomyces graminis var. tritici</name>
    <dbReference type="NCBI Taxonomy" id="644352"/>
    <lineage>
        <taxon>Eukaryota</taxon>
        <taxon>Fungi</taxon>
        <taxon>Dikarya</taxon>
        <taxon>Ascomycota</taxon>
        <taxon>Pezizomycotina</taxon>
        <taxon>Sordariomycetes</taxon>
        <taxon>Sordariomycetidae</taxon>
        <taxon>Magnaporthales</taxon>
        <taxon>Magnaporthaceae</taxon>
        <taxon>Gaeumannomyces</taxon>
    </lineage>
</organism>
<dbReference type="AlphaFoldDB" id="J3NQM9"/>
<dbReference type="RefSeq" id="XP_009219630.1">
    <property type="nucleotide sequence ID" value="XM_009221366.1"/>
</dbReference>
<dbReference type="EMBL" id="GL385396">
    <property type="protein sequence ID" value="EJT78485.1"/>
    <property type="molecule type" value="Genomic_DNA"/>
</dbReference>
<reference evidence="2" key="5">
    <citation type="submission" date="2018-04" db="UniProtKB">
        <authorList>
            <consortium name="EnsemblFungi"/>
        </authorList>
    </citation>
    <scope>IDENTIFICATION</scope>
    <source>
        <strain evidence="2">R3-111a-1</strain>
    </source>
</reference>
<dbReference type="Proteomes" id="UP000006039">
    <property type="component" value="Unassembled WGS sequence"/>
</dbReference>
<reference evidence="3" key="1">
    <citation type="submission" date="2010-07" db="EMBL/GenBank/DDBJ databases">
        <title>The genome sequence of Gaeumannomyces graminis var. tritici strain R3-111a-1.</title>
        <authorList>
            <consortium name="The Broad Institute Genome Sequencing Platform"/>
            <person name="Ma L.-J."/>
            <person name="Dead R."/>
            <person name="Young S."/>
            <person name="Zeng Q."/>
            <person name="Koehrsen M."/>
            <person name="Alvarado L."/>
            <person name="Berlin A."/>
            <person name="Chapman S.B."/>
            <person name="Chen Z."/>
            <person name="Freedman E."/>
            <person name="Gellesch M."/>
            <person name="Goldberg J."/>
            <person name="Griggs A."/>
            <person name="Gujja S."/>
            <person name="Heilman E.R."/>
            <person name="Heiman D."/>
            <person name="Hepburn T."/>
            <person name="Howarth C."/>
            <person name="Jen D."/>
            <person name="Larson L."/>
            <person name="Mehta T."/>
            <person name="Neiman D."/>
            <person name="Pearson M."/>
            <person name="Roberts A."/>
            <person name="Saif S."/>
            <person name="Shea T."/>
            <person name="Shenoy N."/>
            <person name="Sisk P."/>
            <person name="Stolte C."/>
            <person name="Sykes S."/>
            <person name="Walk T."/>
            <person name="White J."/>
            <person name="Yandava C."/>
            <person name="Haas B."/>
            <person name="Nusbaum C."/>
            <person name="Birren B."/>
        </authorList>
    </citation>
    <scope>NUCLEOTIDE SEQUENCE [LARGE SCALE GENOMIC DNA]</scope>
    <source>
        <strain evidence="3">R3-111a-1</strain>
    </source>
</reference>
<dbReference type="VEuPathDB" id="FungiDB:GGTG_03585"/>
<accession>J3NQM9</accession>
<gene>
    <name evidence="2" type="primary">20344043</name>
    <name evidence="1" type="ORF">GGTG_03585</name>
</gene>
<protein>
    <submittedName>
        <fullName evidence="1 2">Uncharacterized protein</fullName>
    </submittedName>
</protein>
<reference evidence="1" key="2">
    <citation type="submission" date="2010-07" db="EMBL/GenBank/DDBJ databases">
        <authorList>
            <consortium name="The Broad Institute Genome Sequencing Platform"/>
            <consortium name="Broad Institute Genome Sequencing Center for Infectious Disease"/>
            <person name="Ma L.-J."/>
            <person name="Dead R."/>
            <person name="Young S."/>
            <person name="Zeng Q."/>
            <person name="Koehrsen M."/>
            <person name="Alvarado L."/>
            <person name="Berlin A."/>
            <person name="Chapman S.B."/>
            <person name="Chen Z."/>
            <person name="Freedman E."/>
            <person name="Gellesch M."/>
            <person name="Goldberg J."/>
            <person name="Griggs A."/>
            <person name="Gujja S."/>
            <person name="Heilman E.R."/>
            <person name="Heiman D."/>
            <person name="Hepburn T."/>
            <person name="Howarth C."/>
            <person name="Jen D."/>
            <person name="Larson L."/>
            <person name="Mehta T."/>
            <person name="Neiman D."/>
            <person name="Pearson M."/>
            <person name="Roberts A."/>
            <person name="Saif S."/>
            <person name="Shea T."/>
            <person name="Shenoy N."/>
            <person name="Sisk P."/>
            <person name="Stolte C."/>
            <person name="Sykes S."/>
            <person name="Walk T."/>
            <person name="White J."/>
            <person name="Yandava C."/>
            <person name="Haas B."/>
            <person name="Nusbaum C."/>
            <person name="Birren B."/>
        </authorList>
    </citation>
    <scope>NUCLEOTIDE SEQUENCE</scope>
    <source>
        <strain evidence="1">R3-111a-1</strain>
    </source>
</reference>
<keyword evidence="3" id="KW-1185">Reference proteome</keyword>
<dbReference type="HOGENOM" id="CLU_2979207_0_0_1"/>
<reference evidence="1" key="3">
    <citation type="submission" date="2010-09" db="EMBL/GenBank/DDBJ databases">
        <title>Annotation of Gaeumannomyces graminis var. tritici R3-111a-1.</title>
        <authorList>
            <consortium name="The Broad Institute Genome Sequencing Platform"/>
            <person name="Ma L.-J."/>
            <person name="Dead R."/>
            <person name="Young S.K."/>
            <person name="Zeng Q."/>
            <person name="Gargeya S."/>
            <person name="Fitzgerald M."/>
            <person name="Haas B."/>
            <person name="Abouelleil A."/>
            <person name="Alvarado L."/>
            <person name="Arachchi H.M."/>
            <person name="Berlin A."/>
            <person name="Brown A."/>
            <person name="Chapman S.B."/>
            <person name="Chen Z."/>
            <person name="Dunbar C."/>
            <person name="Freedman E."/>
            <person name="Gearin G."/>
            <person name="Gellesch M."/>
            <person name="Goldberg J."/>
            <person name="Griggs A."/>
            <person name="Gujja S."/>
            <person name="Heiman D."/>
            <person name="Howarth C."/>
            <person name="Larson L."/>
            <person name="Lui A."/>
            <person name="MacDonald P.J.P."/>
            <person name="Mehta T."/>
            <person name="Montmayeur A."/>
            <person name="Murphy C."/>
            <person name="Neiman D."/>
            <person name="Pearson M."/>
            <person name="Priest M."/>
            <person name="Roberts A."/>
            <person name="Saif S."/>
            <person name="Shea T."/>
            <person name="Shenoy N."/>
            <person name="Sisk P."/>
            <person name="Stolte C."/>
            <person name="Sykes S."/>
            <person name="Yandava C."/>
            <person name="Wortman J."/>
            <person name="Nusbaum C."/>
            <person name="Birren B."/>
        </authorList>
    </citation>
    <scope>NUCLEOTIDE SEQUENCE</scope>
    <source>
        <strain evidence="1">R3-111a-1</strain>
    </source>
</reference>
<evidence type="ECO:0000313" key="1">
    <source>
        <dbReference type="EMBL" id="EJT78485.1"/>
    </source>
</evidence>
<dbReference type="EnsemblFungi" id="EJT78485">
    <property type="protein sequence ID" value="EJT78485"/>
    <property type="gene ID" value="GGTG_03585"/>
</dbReference>
<dbReference type="GeneID" id="20344043"/>
<evidence type="ECO:0000313" key="3">
    <source>
        <dbReference type="Proteomes" id="UP000006039"/>
    </source>
</evidence>
<reference evidence="2" key="4">
    <citation type="journal article" date="2015" name="G3 (Bethesda)">
        <title>Genome sequences of three phytopathogenic species of the Magnaporthaceae family of fungi.</title>
        <authorList>
            <person name="Okagaki L.H."/>
            <person name="Nunes C.C."/>
            <person name="Sailsbery J."/>
            <person name="Clay B."/>
            <person name="Brown D."/>
            <person name="John T."/>
            <person name="Oh Y."/>
            <person name="Young N."/>
            <person name="Fitzgerald M."/>
            <person name="Haas B.J."/>
            <person name="Zeng Q."/>
            <person name="Young S."/>
            <person name="Adiconis X."/>
            <person name="Fan L."/>
            <person name="Levin J.Z."/>
            <person name="Mitchell T.K."/>
            <person name="Okubara P.A."/>
            <person name="Farman M.L."/>
            <person name="Kohn L.M."/>
            <person name="Birren B."/>
            <person name="Ma L.-J."/>
            <person name="Dean R.A."/>
        </authorList>
    </citation>
    <scope>NUCLEOTIDE SEQUENCE</scope>
    <source>
        <strain evidence="2">R3-111a-1</strain>
    </source>
</reference>
<proteinExistence type="predicted"/>
<evidence type="ECO:0000313" key="2">
    <source>
        <dbReference type="EnsemblFungi" id="EJT78485"/>
    </source>
</evidence>
<name>J3NQM9_GAET3</name>